<evidence type="ECO:0000313" key="6">
    <source>
        <dbReference type="EMBL" id="KKU75220.1"/>
    </source>
</evidence>
<accession>A0A0G1VYQ6</accession>
<evidence type="ECO:0000256" key="5">
    <source>
        <dbReference type="RuleBase" id="RU004508"/>
    </source>
</evidence>
<dbReference type="PATRIC" id="fig|1618749.3.peg.438"/>
<dbReference type="Gene3D" id="3.90.1150.10">
    <property type="entry name" value="Aspartate Aminotransferase, domain 1"/>
    <property type="match status" value="1"/>
</dbReference>
<protein>
    <submittedName>
        <fullName evidence="6">Aminotransferase</fullName>
    </submittedName>
</protein>
<evidence type="ECO:0000256" key="4">
    <source>
        <dbReference type="PIRSR" id="PIRSR000390-2"/>
    </source>
</evidence>
<dbReference type="CDD" id="cd00616">
    <property type="entry name" value="AHBA_syn"/>
    <property type="match status" value="1"/>
</dbReference>
<dbReference type="InterPro" id="IPR015422">
    <property type="entry name" value="PyrdxlP-dep_Trfase_small"/>
</dbReference>
<dbReference type="InterPro" id="IPR015424">
    <property type="entry name" value="PyrdxlP-dep_Trfase"/>
</dbReference>
<comment type="caution">
    <text evidence="6">The sequence shown here is derived from an EMBL/GenBank/DDBJ whole genome shotgun (WGS) entry which is preliminary data.</text>
</comment>
<keyword evidence="1 4" id="KW-0663">Pyridoxal phosphate</keyword>
<organism evidence="6 7">
    <name type="scientific">Candidatus Nomurabacteria bacterium GW2011_GWB1_47_6</name>
    <dbReference type="NCBI Taxonomy" id="1618749"/>
    <lineage>
        <taxon>Bacteria</taxon>
        <taxon>Candidatus Nomuraibacteriota</taxon>
    </lineage>
</organism>
<dbReference type="GO" id="GO:0030170">
    <property type="term" value="F:pyridoxal phosphate binding"/>
    <property type="evidence" value="ECO:0007669"/>
    <property type="project" value="UniProtKB-ARBA"/>
</dbReference>
<dbReference type="GO" id="GO:0000271">
    <property type="term" value="P:polysaccharide biosynthetic process"/>
    <property type="evidence" value="ECO:0007669"/>
    <property type="project" value="TreeGrafter"/>
</dbReference>
<dbReference type="AlphaFoldDB" id="A0A0G1VYQ6"/>
<dbReference type="PANTHER" id="PTHR30244">
    <property type="entry name" value="TRANSAMINASE"/>
    <property type="match status" value="1"/>
</dbReference>
<comment type="similarity">
    <text evidence="2 5">Belongs to the DegT/DnrJ/EryC1 family.</text>
</comment>
<gene>
    <name evidence="6" type="ORF">UY01_C0020G0007</name>
</gene>
<keyword evidence="6" id="KW-0032">Aminotransferase</keyword>
<sequence>MKYPIAKPYIRKEELAAVAKVLRSGVLSIGPEVVEFEKNFARRVGSKFACAVSSGTAGLHLALLAAGIKKGDEVITSPFSFIASANAILYVGAKPVFADVDLVTFNIDPEKIEKKINKKTKAILPVHIFGQAAEMKPILQLAKKYRLKIIEDACESLDAKHHGRKVGTFGESAVFAFYPNKQMTTGEGGMMVTNDKKIDALCRSLRNQGRSGNMQWLDHERLGYNYRMDEMSAALGRVQLEKLDWLIAQKQRLASLYNKYLAPHATLVEIPKIAAGNTHSWFVYVVRINNPKVKRDAVIKDLEKKGVSTKAYLPSIHLFSFYKKEFKYKAGDFPISEAISRSSLALPFYIGLAEKDIKNIVNALIMVVRQHGEHI</sequence>
<dbReference type="FunFam" id="3.40.640.10:FF:000089">
    <property type="entry name" value="Aminotransferase, DegT/DnrJ/EryC1/StrS family"/>
    <property type="match status" value="1"/>
</dbReference>
<dbReference type="SUPFAM" id="SSF53383">
    <property type="entry name" value="PLP-dependent transferases"/>
    <property type="match status" value="1"/>
</dbReference>
<name>A0A0G1VYQ6_9BACT</name>
<dbReference type="EMBL" id="LCOJ01000020">
    <property type="protein sequence ID" value="KKU75220.1"/>
    <property type="molecule type" value="Genomic_DNA"/>
</dbReference>
<dbReference type="Gene3D" id="3.40.640.10">
    <property type="entry name" value="Type I PLP-dependent aspartate aminotransferase-like (Major domain)"/>
    <property type="match status" value="1"/>
</dbReference>
<dbReference type="PIRSF" id="PIRSF000390">
    <property type="entry name" value="PLP_StrS"/>
    <property type="match status" value="1"/>
</dbReference>
<dbReference type="InterPro" id="IPR015421">
    <property type="entry name" value="PyrdxlP-dep_Trfase_major"/>
</dbReference>
<dbReference type="InterPro" id="IPR000653">
    <property type="entry name" value="DegT/StrS_aminotransferase"/>
</dbReference>
<dbReference type="PANTHER" id="PTHR30244:SF39">
    <property type="entry name" value="BLR3650 PROTEIN"/>
    <property type="match status" value="1"/>
</dbReference>
<reference evidence="6 7" key="1">
    <citation type="journal article" date="2015" name="Nature">
        <title>rRNA introns, odd ribosomes, and small enigmatic genomes across a large radiation of phyla.</title>
        <authorList>
            <person name="Brown C.T."/>
            <person name="Hug L.A."/>
            <person name="Thomas B.C."/>
            <person name="Sharon I."/>
            <person name="Castelle C.J."/>
            <person name="Singh A."/>
            <person name="Wilkins M.J."/>
            <person name="Williams K.H."/>
            <person name="Banfield J.F."/>
        </authorList>
    </citation>
    <scope>NUCLEOTIDE SEQUENCE [LARGE SCALE GENOMIC DNA]</scope>
</reference>
<dbReference type="Proteomes" id="UP000034879">
    <property type="component" value="Unassembled WGS sequence"/>
</dbReference>
<keyword evidence="6" id="KW-0808">Transferase</keyword>
<dbReference type="Pfam" id="PF01041">
    <property type="entry name" value="DegT_DnrJ_EryC1"/>
    <property type="match status" value="1"/>
</dbReference>
<feature type="active site" description="Proton acceptor" evidence="3">
    <location>
        <position position="181"/>
    </location>
</feature>
<evidence type="ECO:0000256" key="3">
    <source>
        <dbReference type="PIRSR" id="PIRSR000390-1"/>
    </source>
</evidence>
<dbReference type="GO" id="GO:0008483">
    <property type="term" value="F:transaminase activity"/>
    <property type="evidence" value="ECO:0007669"/>
    <property type="project" value="UniProtKB-KW"/>
</dbReference>
<evidence type="ECO:0000256" key="2">
    <source>
        <dbReference type="ARBA" id="ARBA00037999"/>
    </source>
</evidence>
<proteinExistence type="inferred from homology"/>
<evidence type="ECO:0000256" key="1">
    <source>
        <dbReference type="ARBA" id="ARBA00022898"/>
    </source>
</evidence>
<evidence type="ECO:0000313" key="7">
    <source>
        <dbReference type="Proteomes" id="UP000034879"/>
    </source>
</evidence>
<feature type="modified residue" description="N6-(pyridoxal phosphate)lysine" evidence="4">
    <location>
        <position position="181"/>
    </location>
</feature>